<organism evidence="5 6">
    <name type="scientific">Bambusicola thoracicus</name>
    <name type="common">Chinese bamboo-partridge</name>
    <name type="synonym">Perdix thoracica</name>
    <dbReference type="NCBI Taxonomy" id="9083"/>
    <lineage>
        <taxon>Eukaryota</taxon>
        <taxon>Metazoa</taxon>
        <taxon>Chordata</taxon>
        <taxon>Craniata</taxon>
        <taxon>Vertebrata</taxon>
        <taxon>Euteleostomi</taxon>
        <taxon>Archelosauria</taxon>
        <taxon>Archosauria</taxon>
        <taxon>Dinosauria</taxon>
        <taxon>Saurischia</taxon>
        <taxon>Theropoda</taxon>
        <taxon>Coelurosauria</taxon>
        <taxon>Aves</taxon>
        <taxon>Neognathae</taxon>
        <taxon>Galloanserae</taxon>
        <taxon>Galliformes</taxon>
        <taxon>Phasianidae</taxon>
        <taxon>Perdicinae</taxon>
        <taxon>Bambusicola</taxon>
    </lineage>
</organism>
<dbReference type="InterPro" id="IPR000742">
    <property type="entry name" value="EGF"/>
</dbReference>
<evidence type="ECO:0000313" key="5">
    <source>
        <dbReference type="EMBL" id="POI32924.1"/>
    </source>
</evidence>
<feature type="disulfide bond" evidence="2">
    <location>
        <begin position="75"/>
        <end position="84"/>
    </location>
</feature>
<evidence type="ECO:0000256" key="2">
    <source>
        <dbReference type="PROSITE-ProRule" id="PRU00076"/>
    </source>
</evidence>
<dbReference type="PANTHER" id="PTHR11905">
    <property type="entry name" value="ADAM A DISINTEGRIN AND METALLOPROTEASE DOMAIN"/>
    <property type="match status" value="1"/>
</dbReference>
<proteinExistence type="predicted"/>
<dbReference type="Proteomes" id="UP000237246">
    <property type="component" value="Unassembled WGS sequence"/>
</dbReference>
<dbReference type="PANTHER" id="PTHR11905:SF32">
    <property type="entry name" value="DISINTEGRIN AND METALLOPROTEINASE DOMAIN-CONTAINING PROTEIN 28"/>
    <property type="match status" value="1"/>
</dbReference>
<feature type="transmembrane region" description="Helical" evidence="3">
    <location>
        <begin position="89"/>
        <end position="114"/>
    </location>
</feature>
<dbReference type="GO" id="GO:0005886">
    <property type="term" value="C:plasma membrane"/>
    <property type="evidence" value="ECO:0007669"/>
    <property type="project" value="TreeGrafter"/>
</dbReference>
<evidence type="ECO:0000256" key="3">
    <source>
        <dbReference type="SAM" id="Phobius"/>
    </source>
</evidence>
<dbReference type="PROSITE" id="PS01186">
    <property type="entry name" value="EGF_2"/>
    <property type="match status" value="1"/>
</dbReference>
<dbReference type="EMBL" id="PPHD01004623">
    <property type="protein sequence ID" value="POI32924.1"/>
    <property type="molecule type" value="Genomic_DNA"/>
</dbReference>
<gene>
    <name evidence="5" type="ORF">CIB84_003325</name>
</gene>
<dbReference type="AlphaFoldDB" id="A0A2P4T9A2"/>
<dbReference type="PROSITE" id="PS50026">
    <property type="entry name" value="EGF_3"/>
    <property type="match status" value="1"/>
</dbReference>
<comment type="caution">
    <text evidence="5">The sequence shown here is derived from an EMBL/GenBank/DDBJ whole genome shotgun (WGS) entry which is preliminary data.</text>
</comment>
<keyword evidence="3" id="KW-1133">Transmembrane helix</keyword>
<protein>
    <recommendedName>
        <fullName evidence="4">EGF-like domain-containing protein</fullName>
    </recommendedName>
</protein>
<comment type="caution">
    <text evidence="2">Lacks conserved residue(s) required for the propagation of feature annotation.</text>
</comment>
<evidence type="ECO:0000313" key="6">
    <source>
        <dbReference type="Proteomes" id="UP000237246"/>
    </source>
</evidence>
<feature type="disulfide bond" evidence="2">
    <location>
        <begin position="57"/>
        <end position="67"/>
    </location>
</feature>
<feature type="domain" description="EGF-like" evidence="4">
    <location>
        <begin position="53"/>
        <end position="85"/>
    </location>
</feature>
<sequence length="272" mass="30167">MPTYGSLVTFESCKASFPRNGDTDLGMILNGTKCGDGMVCNNGECVYAEDVFRSSDCSAKCPGHAVCDHEMQCQCEEGWAPPNCDSSSAVTSFAVIAGVLVVLTVIVIAAVLLFRFRVFKKSFNQSDVYMYIICNLHIAAIPEGDLEPPIKSLWTKNKDKESTLAWQYPPRSKGCKDNVQDEFSIRINCFLFQVNDKKLLLPVPPLQENKPQLRSNSLLTAALKGKLWFSNSEELFGDDIKLLSGRKQSRITACTEEWMEHAMRVAGHIPAP</sequence>
<reference evidence="5 6" key="1">
    <citation type="submission" date="2018-01" db="EMBL/GenBank/DDBJ databases">
        <title>Comparison of the Chinese Bamboo Partridge and Red Junglefowl genome sequences highlights the importance of demography in genome evolution.</title>
        <authorList>
            <person name="Tiley G.P."/>
            <person name="Kimball R.T."/>
            <person name="Braun E.L."/>
            <person name="Burleigh J.G."/>
        </authorList>
    </citation>
    <scope>NUCLEOTIDE SEQUENCE [LARGE SCALE GENOMIC DNA]</scope>
    <source>
        <strain evidence="5">RTK389</strain>
        <tissue evidence="5">Blood</tissue>
    </source>
</reference>
<keyword evidence="2" id="KW-0245">EGF-like domain</keyword>
<keyword evidence="3" id="KW-0472">Membrane</keyword>
<keyword evidence="1 2" id="KW-1015">Disulfide bond</keyword>
<keyword evidence="6" id="KW-1185">Reference proteome</keyword>
<evidence type="ECO:0000259" key="4">
    <source>
        <dbReference type="PROSITE" id="PS50026"/>
    </source>
</evidence>
<keyword evidence="3" id="KW-0812">Transmembrane</keyword>
<dbReference type="OrthoDB" id="5951731at2759"/>
<accession>A0A2P4T9A2</accession>
<name>A0A2P4T9A2_BAMTH</name>
<evidence type="ECO:0000256" key="1">
    <source>
        <dbReference type="ARBA" id="ARBA00023157"/>
    </source>
</evidence>